<evidence type="ECO:0000313" key="2">
    <source>
        <dbReference type="Proteomes" id="UP001139981"/>
    </source>
</evidence>
<gene>
    <name evidence="1" type="ORF">IWW38_001008</name>
</gene>
<name>A0ACC1M9C8_9FUNG</name>
<accession>A0ACC1M9C8</accession>
<dbReference type="Proteomes" id="UP001139981">
    <property type="component" value="Unassembled WGS sequence"/>
</dbReference>
<reference evidence="1" key="1">
    <citation type="submission" date="2022-07" db="EMBL/GenBank/DDBJ databases">
        <title>Phylogenomic reconstructions and comparative analyses of Kickxellomycotina fungi.</title>
        <authorList>
            <person name="Reynolds N.K."/>
            <person name="Stajich J.E."/>
            <person name="Barry K."/>
            <person name="Grigoriev I.V."/>
            <person name="Crous P."/>
            <person name="Smith M.E."/>
        </authorList>
    </citation>
    <scope>NUCLEOTIDE SEQUENCE</scope>
    <source>
        <strain evidence="1">CBS 190363</strain>
    </source>
</reference>
<organism evidence="1 2">
    <name type="scientific">Coemansia aciculifera</name>
    <dbReference type="NCBI Taxonomy" id="417176"/>
    <lineage>
        <taxon>Eukaryota</taxon>
        <taxon>Fungi</taxon>
        <taxon>Fungi incertae sedis</taxon>
        <taxon>Zoopagomycota</taxon>
        <taxon>Kickxellomycotina</taxon>
        <taxon>Kickxellomycetes</taxon>
        <taxon>Kickxellales</taxon>
        <taxon>Kickxellaceae</taxon>
        <taxon>Coemansia</taxon>
    </lineage>
</organism>
<evidence type="ECO:0000313" key="1">
    <source>
        <dbReference type="EMBL" id="KAJ2899386.1"/>
    </source>
</evidence>
<proteinExistence type="predicted"/>
<sequence length="330" mass="36174">MSNGHLQTIYLSTRHYKTAGCPVNYKREVFTFADGGKAAIDWSLPCEGVSPSNPLIVIISGIGGGSHNYFVRSFAHFIGEQQPAFGGYQVCVLHSRGCNGVNLVTPKSFHSGMTEDLREFVNYLTKVKPNTPTVGVGFSLGANILCKYMGEEGEKCPFIAAISVGNLFDIDATMNAMSKPSFKNRYLYAAKLTKKLVNGFDNNKDVIMSGSSHIDLDPAQIAGSRTLNEFNELYAAKAFGYKSAKELNVSGSSVHYLKGIRIPTLLINALNDPICLKSTIPYQQVANNPYLLLACTKYGGHLAYYEGLGLKKPWLPQQLADFIQAMVEWK</sequence>
<keyword evidence="2" id="KW-1185">Reference proteome</keyword>
<comment type="caution">
    <text evidence="1">The sequence shown here is derived from an EMBL/GenBank/DDBJ whole genome shotgun (WGS) entry which is preliminary data.</text>
</comment>
<dbReference type="EMBL" id="JANBVB010000028">
    <property type="protein sequence ID" value="KAJ2899386.1"/>
    <property type="molecule type" value="Genomic_DNA"/>
</dbReference>
<protein>
    <submittedName>
        <fullName evidence="1">Uncharacterized protein</fullName>
    </submittedName>
</protein>